<dbReference type="RefSeq" id="WP_203664843.1">
    <property type="nucleotide sequence ID" value="NZ_BAAAZM010000029.1"/>
</dbReference>
<comment type="similarity">
    <text evidence="2">Belongs to the metallo-dependent hydrolases superfamily. Adenosine and AMP deaminases family.</text>
</comment>
<keyword evidence="5" id="KW-0862">Zinc</keyword>
<feature type="domain" description="Adenosine deaminase" evidence="6">
    <location>
        <begin position="11"/>
        <end position="332"/>
    </location>
</feature>
<evidence type="ECO:0000256" key="5">
    <source>
        <dbReference type="ARBA" id="ARBA00022833"/>
    </source>
</evidence>
<dbReference type="InterPro" id="IPR001365">
    <property type="entry name" value="A_deaminase_dom"/>
</dbReference>
<dbReference type="GO" id="GO:0016814">
    <property type="term" value="F:hydrolase activity, acting on carbon-nitrogen (but not peptide) bonds, in cyclic amidines"/>
    <property type="evidence" value="ECO:0007669"/>
    <property type="project" value="UniProtKB-ARBA"/>
</dbReference>
<evidence type="ECO:0000313" key="7">
    <source>
        <dbReference type="EMBL" id="GID16184.1"/>
    </source>
</evidence>
<dbReference type="Proteomes" id="UP000612808">
    <property type="component" value="Unassembled WGS sequence"/>
</dbReference>
<evidence type="ECO:0000256" key="1">
    <source>
        <dbReference type="ARBA" id="ARBA00001947"/>
    </source>
</evidence>
<dbReference type="SUPFAM" id="SSF51556">
    <property type="entry name" value="Metallo-dependent hydrolases"/>
    <property type="match status" value="1"/>
</dbReference>
<evidence type="ECO:0000256" key="3">
    <source>
        <dbReference type="ARBA" id="ARBA00022723"/>
    </source>
</evidence>
<dbReference type="PANTHER" id="PTHR43114:SF6">
    <property type="entry name" value="ADENINE DEAMINASE"/>
    <property type="match status" value="1"/>
</dbReference>
<dbReference type="AlphaFoldDB" id="A0A8J3NHN0"/>
<organism evidence="7 8">
    <name type="scientific">Actinocatenispora rupis</name>
    <dbReference type="NCBI Taxonomy" id="519421"/>
    <lineage>
        <taxon>Bacteria</taxon>
        <taxon>Bacillati</taxon>
        <taxon>Actinomycetota</taxon>
        <taxon>Actinomycetes</taxon>
        <taxon>Micromonosporales</taxon>
        <taxon>Micromonosporaceae</taxon>
        <taxon>Actinocatenispora</taxon>
    </lineage>
</organism>
<accession>A0A8J3NHN0</accession>
<evidence type="ECO:0000256" key="4">
    <source>
        <dbReference type="ARBA" id="ARBA00022801"/>
    </source>
</evidence>
<dbReference type="GO" id="GO:0046872">
    <property type="term" value="F:metal ion binding"/>
    <property type="evidence" value="ECO:0007669"/>
    <property type="project" value="UniProtKB-KW"/>
</dbReference>
<dbReference type="Gene3D" id="3.20.20.140">
    <property type="entry name" value="Metal-dependent hydrolases"/>
    <property type="match status" value="1"/>
</dbReference>
<sequence>MSLPDVIRALPKTDLHLHLVGSASVPTVLDLARRHPAAGIRPDAEHLRRFYTFTDFAHFIDVYHAVDQLVRTPEDVTALIVGAARDAAANNVRWAELTVTASTHLGVGMDPGALAAAMAAGRETALREHGVRLGFIVDTPAEYGLDAADATTAFLRHHAPPGTVAVGLAGLEQAAPRALFARYVEQGRDLGYRAVIHAGESTGPDAVRSALHDLHADRIGHGIAAVADPELLAHLAHTGTPLEVCPTSNLRTGVVADPARHPVVELLRAGVTVTLGTDDPGMFDTNLCREYGYVARLAGLDAHGVAGIARAGVRASFAPDELKRDLLTEIDATL</sequence>
<dbReference type="GO" id="GO:0019239">
    <property type="term" value="F:deaminase activity"/>
    <property type="evidence" value="ECO:0007669"/>
    <property type="project" value="InterPro"/>
</dbReference>
<keyword evidence="3" id="KW-0479">Metal-binding</keyword>
<comment type="caution">
    <text evidence="7">The sequence shown here is derived from an EMBL/GenBank/DDBJ whole genome shotgun (WGS) entry which is preliminary data.</text>
</comment>
<keyword evidence="4" id="KW-0378">Hydrolase</keyword>
<name>A0A8J3NHN0_9ACTN</name>
<dbReference type="PANTHER" id="PTHR43114">
    <property type="entry name" value="ADENINE DEAMINASE"/>
    <property type="match status" value="1"/>
</dbReference>
<comment type="cofactor">
    <cofactor evidence="1">
        <name>Zn(2+)</name>
        <dbReference type="ChEBI" id="CHEBI:29105"/>
    </cofactor>
</comment>
<evidence type="ECO:0000259" key="6">
    <source>
        <dbReference type="Pfam" id="PF00962"/>
    </source>
</evidence>
<dbReference type="InterPro" id="IPR006330">
    <property type="entry name" value="Ado/ade_deaminase"/>
</dbReference>
<reference evidence="7" key="1">
    <citation type="submission" date="2021-01" db="EMBL/GenBank/DDBJ databases">
        <title>Whole genome shotgun sequence of Actinocatenispora rupis NBRC 107355.</title>
        <authorList>
            <person name="Komaki H."/>
            <person name="Tamura T."/>
        </authorList>
    </citation>
    <scope>NUCLEOTIDE SEQUENCE</scope>
    <source>
        <strain evidence="7">NBRC 107355</strain>
    </source>
</reference>
<gene>
    <name evidence="7" type="primary">add</name>
    <name evidence="7" type="ORF">Aru02nite_70730</name>
</gene>
<evidence type="ECO:0000256" key="2">
    <source>
        <dbReference type="ARBA" id="ARBA00006676"/>
    </source>
</evidence>
<protein>
    <submittedName>
        <fullName evidence="7">Adenosine deaminase</fullName>
    </submittedName>
</protein>
<dbReference type="Pfam" id="PF00962">
    <property type="entry name" value="A_deaminase"/>
    <property type="match status" value="1"/>
</dbReference>
<proteinExistence type="inferred from homology"/>
<dbReference type="NCBIfam" id="TIGR01430">
    <property type="entry name" value="aden_deam"/>
    <property type="match status" value="1"/>
</dbReference>
<evidence type="ECO:0000313" key="8">
    <source>
        <dbReference type="Proteomes" id="UP000612808"/>
    </source>
</evidence>
<keyword evidence="8" id="KW-1185">Reference proteome</keyword>
<dbReference type="EMBL" id="BOMB01000054">
    <property type="protein sequence ID" value="GID16184.1"/>
    <property type="molecule type" value="Genomic_DNA"/>
</dbReference>
<dbReference type="InterPro" id="IPR032466">
    <property type="entry name" value="Metal_Hydrolase"/>
</dbReference>